<feature type="transmembrane region" description="Helical" evidence="1">
    <location>
        <begin position="162"/>
        <end position="184"/>
    </location>
</feature>
<name>A0A848KZ08_9ACTN</name>
<evidence type="ECO:0000256" key="1">
    <source>
        <dbReference type="SAM" id="Phobius"/>
    </source>
</evidence>
<feature type="transmembrane region" description="Helical" evidence="1">
    <location>
        <begin position="196"/>
        <end position="223"/>
    </location>
</feature>
<feature type="transmembrane region" description="Helical" evidence="1">
    <location>
        <begin position="134"/>
        <end position="156"/>
    </location>
</feature>
<evidence type="ECO:0000313" key="2">
    <source>
        <dbReference type="EMBL" id="NMO01643.1"/>
    </source>
</evidence>
<dbReference type="Proteomes" id="UP000550729">
    <property type="component" value="Unassembled WGS sequence"/>
</dbReference>
<keyword evidence="1" id="KW-0472">Membrane</keyword>
<dbReference type="RefSeq" id="WP_170194156.1">
    <property type="nucleotide sequence ID" value="NZ_JABBNB010000009.1"/>
</dbReference>
<feature type="transmembrane region" description="Helical" evidence="1">
    <location>
        <begin position="42"/>
        <end position="62"/>
    </location>
</feature>
<keyword evidence="3" id="KW-1185">Reference proteome</keyword>
<protein>
    <recommendedName>
        <fullName evidence="4">YihY family inner membrane protein</fullName>
    </recommendedName>
</protein>
<keyword evidence="1" id="KW-0812">Transmembrane</keyword>
<comment type="caution">
    <text evidence="2">The sequence shown here is derived from an EMBL/GenBank/DDBJ whole genome shotgun (WGS) entry which is preliminary data.</text>
</comment>
<evidence type="ECO:0008006" key="4">
    <source>
        <dbReference type="Google" id="ProtNLM"/>
    </source>
</evidence>
<keyword evidence="1" id="KW-1133">Transmembrane helix</keyword>
<feature type="transmembrane region" description="Helical" evidence="1">
    <location>
        <begin position="92"/>
        <end position="113"/>
    </location>
</feature>
<sequence>MKSTLVERVLPRFSGLAGNPLGALLIRIIVDLARADIADRSMTLAAQLFTSLLPVIILLSTVPGATYFDAGLTHLHLTAADLRLPVATDADVSFTVFGVVGALMVLASATSFSRAINRMYAAIWQVPKLGLGDWWRWLAVIVLIALTVVVQGYAVILSGVPTIGRLLAVCSTFALWAGCWWTVARLSVKRLIPARQLVLTGLLTGFGVTVLLTGSVVVMPRILRTAADELGTLGIVFAAISWLFVYFYIVVTVAVIAHAITPGSESERRQRAKATLLQQLSELAQPSESRATDVPTSS</sequence>
<dbReference type="EMBL" id="JABBNB010000009">
    <property type="protein sequence ID" value="NMO01643.1"/>
    <property type="molecule type" value="Genomic_DNA"/>
</dbReference>
<reference evidence="2 3" key="1">
    <citation type="submission" date="2020-04" db="EMBL/GenBank/DDBJ databases">
        <title>Gordonia sp. nov. TBRC 11910.</title>
        <authorList>
            <person name="Suriyachadkun C."/>
        </authorList>
    </citation>
    <scope>NUCLEOTIDE SEQUENCE [LARGE SCALE GENOMIC DNA]</scope>
    <source>
        <strain evidence="2 3">TBRC 11910</strain>
    </source>
</reference>
<gene>
    <name evidence="2" type="ORF">HH308_10505</name>
</gene>
<dbReference type="AlphaFoldDB" id="A0A848KZ08"/>
<feature type="transmembrane region" description="Helical" evidence="1">
    <location>
        <begin position="235"/>
        <end position="261"/>
    </location>
</feature>
<accession>A0A848KZ08</accession>
<proteinExistence type="predicted"/>
<organism evidence="2 3">
    <name type="scientific">Gordonia asplenii</name>
    <dbReference type="NCBI Taxonomy" id="2725283"/>
    <lineage>
        <taxon>Bacteria</taxon>
        <taxon>Bacillati</taxon>
        <taxon>Actinomycetota</taxon>
        <taxon>Actinomycetes</taxon>
        <taxon>Mycobacteriales</taxon>
        <taxon>Gordoniaceae</taxon>
        <taxon>Gordonia</taxon>
    </lineage>
</organism>
<evidence type="ECO:0000313" key="3">
    <source>
        <dbReference type="Proteomes" id="UP000550729"/>
    </source>
</evidence>